<dbReference type="KEGG" id="asoc:CB4_02254"/>
<sequence>MLFYYRARNEEGQELRGWVQEKSRQHLLNLLKEQGLYPTSLYQIYIPDRLFTSIRPALNSRAKIKDLIFFTEQVYFMLSTGINLYDSIRTVTRRIHSKAMKFRLESITKELEKGNSLSQSLQMHADFFPHMMISLVHAGERGGFIEQAFQECHHLFKTEKEFTSSLFSTLLYPCITACLAFLVMIFLLVFAVPQLASILTSVNVELPALTVFLLAVSDFVTKYFPVMLLVFLVAVLVFSYSYRKKMTVRMAADRFLLRVPLIGSLILKVNTARYCMTMGRLIGSGVLISQALQLCTTISKNSRLKDALKQIESEVLTGSSLSSAIETCGLFPSLLVQITEVGEKTGNIEVSYDRLAEQYMQETKNSLKRITSFLEPVVIVSIGLFVLLIAFAIFMPVMKMMNSM</sequence>
<comment type="subcellular location">
    <subcellularLocation>
        <location evidence="1">Cell membrane</location>
        <topology evidence="1">Multi-pass membrane protein</topology>
    </subcellularLocation>
</comment>
<evidence type="ECO:0000313" key="8">
    <source>
        <dbReference type="Proteomes" id="UP000217696"/>
    </source>
</evidence>
<reference evidence="7 8" key="1">
    <citation type="submission" date="2015-12" db="EMBL/GenBank/DDBJ databases">
        <title>Genome sequence of Aneurinibacillus soli.</title>
        <authorList>
            <person name="Lee J.S."/>
            <person name="Lee K.C."/>
            <person name="Kim K.K."/>
            <person name="Lee B.W."/>
        </authorList>
    </citation>
    <scope>NUCLEOTIDE SEQUENCE [LARGE SCALE GENOMIC DNA]</scope>
    <source>
        <strain evidence="7 8">CB4</strain>
    </source>
</reference>
<keyword evidence="8" id="KW-1185">Reference proteome</keyword>
<keyword evidence="5" id="KW-1133">Transmembrane helix</keyword>
<dbReference type="AlphaFoldDB" id="A0A0U5B1D4"/>
<evidence type="ECO:0000256" key="5">
    <source>
        <dbReference type="ARBA" id="ARBA00022989"/>
    </source>
</evidence>
<organism evidence="7 8">
    <name type="scientific">Aneurinibacillus soli</name>
    <dbReference type="NCBI Taxonomy" id="1500254"/>
    <lineage>
        <taxon>Bacteria</taxon>
        <taxon>Bacillati</taxon>
        <taxon>Bacillota</taxon>
        <taxon>Bacilli</taxon>
        <taxon>Bacillales</taxon>
        <taxon>Paenibacillaceae</taxon>
        <taxon>Aneurinibacillus group</taxon>
        <taxon>Aneurinibacillus</taxon>
    </lineage>
</organism>
<dbReference type="InterPro" id="IPR018076">
    <property type="entry name" value="T2SS_GspF_dom"/>
</dbReference>
<dbReference type="PANTHER" id="PTHR30012:SF0">
    <property type="entry name" value="TYPE II SECRETION SYSTEM PROTEIN F-RELATED"/>
    <property type="match status" value="1"/>
</dbReference>
<dbReference type="PANTHER" id="PTHR30012">
    <property type="entry name" value="GENERAL SECRETION PATHWAY PROTEIN"/>
    <property type="match status" value="1"/>
</dbReference>
<evidence type="ECO:0000256" key="2">
    <source>
        <dbReference type="ARBA" id="ARBA00005745"/>
    </source>
</evidence>
<evidence type="ECO:0000256" key="4">
    <source>
        <dbReference type="ARBA" id="ARBA00022692"/>
    </source>
</evidence>
<dbReference type="InterPro" id="IPR003004">
    <property type="entry name" value="GspF/PilC"/>
</dbReference>
<dbReference type="Pfam" id="PF00482">
    <property type="entry name" value="T2SSF"/>
    <property type="match status" value="2"/>
</dbReference>
<dbReference type="PRINTS" id="PR00812">
    <property type="entry name" value="BCTERIALGSPF"/>
</dbReference>
<evidence type="ECO:0000256" key="3">
    <source>
        <dbReference type="ARBA" id="ARBA00022475"/>
    </source>
</evidence>
<name>A0A0U5B1D4_9BACL</name>
<proteinExistence type="inferred from homology"/>
<protein>
    <submittedName>
        <fullName evidence="7">Putative type II secretion system protein F</fullName>
    </submittedName>
</protein>
<keyword evidence="3" id="KW-1003">Cell membrane</keyword>
<dbReference type="EMBL" id="AP017312">
    <property type="protein sequence ID" value="BAU28080.1"/>
    <property type="molecule type" value="Genomic_DNA"/>
</dbReference>
<keyword evidence="4" id="KW-0812">Transmembrane</keyword>
<evidence type="ECO:0000256" key="1">
    <source>
        <dbReference type="ARBA" id="ARBA00004651"/>
    </source>
</evidence>
<accession>A0A0U5B1D4</accession>
<gene>
    <name evidence="7" type="primary">gspF_2</name>
    <name evidence="7" type="ORF">CB4_02254</name>
</gene>
<dbReference type="RefSeq" id="WP_231956253.1">
    <property type="nucleotide sequence ID" value="NZ_AP017312.1"/>
</dbReference>
<keyword evidence="6" id="KW-0472">Membrane</keyword>
<dbReference type="GO" id="GO:0005886">
    <property type="term" value="C:plasma membrane"/>
    <property type="evidence" value="ECO:0007669"/>
    <property type="project" value="UniProtKB-SubCell"/>
</dbReference>
<dbReference type="Proteomes" id="UP000217696">
    <property type="component" value="Chromosome"/>
</dbReference>
<dbReference type="InterPro" id="IPR042094">
    <property type="entry name" value="T2SS_GspF_sf"/>
</dbReference>
<evidence type="ECO:0000313" key="7">
    <source>
        <dbReference type="EMBL" id="BAU28080.1"/>
    </source>
</evidence>
<dbReference type="Gene3D" id="1.20.81.30">
    <property type="entry name" value="Type II secretion system (T2SS), domain F"/>
    <property type="match status" value="2"/>
</dbReference>
<comment type="similarity">
    <text evidence="2">Belongs to the GSP F family.</text>
</comment>
<evidence type="ECO:0000256" key="6">
    <source>
        <dbReference type="ARBA" id="ARBA00023136"/>
    </source>
</evidence>